<reference evidence="3" key="1">
    <citation type="journal article" date="2015" name="Genome Announc.">
        <title>Draft whole-genome sequence of the biocontrol agent Trichoderma harzianum T6776.</title>
        <authorList>
            <person name="Baroncelli R."/>
            <person name="Piaggeschi G."/>
            <person name="Fiorini L."/>
            <person name="Bertolini E."/>
            <person name="Zapparata A."/>
            <person name="Pe M.E."/>
            <person name="Sarrocco S."/>
            <person name="Vannacci G."/>
        </authorList>
    </citation>
    <scope>NUCLEOTIDE SEQUENCE [LARGE SCALE GENOMIC DNA]</scope>
    <source>
        <strain evidence="3">T6776</strain>
    </source>
</reference>
<dbReference type="Pfam" id="PF00106">
    <property type="entry name" value="adh_short"/>
    <property type="match status" value="1"/>
</dbReference>
<dbReference type="OMA" id="FYRLGCA"/>
<dbReference type="OrthoDB" id="542013at2759"/>
<dbReference type="AlphaFoldDB" id="A0A0G0AR91"/>
<dbReference type="Proteomes" id="UP000034112">
    <property type="component" value="Unassembled WGS sequence"/>
</dbReference>
<evidence type="ECO:0000313" key="2">
    <source>
        <dbReference type="EMBL" id="KKP07019.1"/>
    </source>
</evidence>
<dbReference type="Gene3D" id="3.40.50.720">
    <property type="entry name" value="NAD(P)-binding Rossmann-like Domain"/>
    <property type="match status" value="1"/>
</dbReference>
<accession>A0A0G0AR91</accession>
<evidence type="ECO:0000256" key="1">
    <source>
        <dbReference type="ARBA" id="ARBA00023002"/>
    </source>
</evidence>
<organism evidence="2 3">
    <name type="scientific">Trichoderma harzianum</name>
    <name type="common">Hypocrea lixii</name>
    <dbReference type="NCBI Taxonomy" id="5544"/>
    <lineage>
        <taxon>Eukaryota</taxon>
        <taxon>Fungi</taxon>
        <taxon>Dikarya</taxon>
        <taxon>Ascomycota</taxon>
        <taxon>Pezizomycotina</taxon>
        <taxon>Sordariomycetes</taxon>
        <taxon>Hypocreomycetidae</taxon>
        <taxon>Hypocreales</taxon>
        <taxon>Hypocreaceae</taxon>
        <taxon>Trichoderma</taxon>
    </lineage>
</organism>
<proteinExistence type="predicted"/>
<gene>
    <name evidence="2" type="ORF">THAR02_00898</name>
</gene>
<name>A0A0G0AR91_TRIHA</name>
<protein>
    <submittedName>
        <fullName evidence="2">Short-chain dehydrogenase</fullName>
    </submittedName>
</protein>
<keyword evidence="1" id="KW-0560">Oxidoreductase</keyword>
<dbReference type="PANTHER" id="PTHR43157">
    <property type="entry name" value="PHOSPHATIDYLINOSITOL-GLYCAN BIOSYNTHESIS CLASS F PROTEIN-RELATED"/>
    <property type="match status" value="1"/>
</dbReference>
<dbReference type="InterPro" id="IPR036291">
    <property type="entry name" value="NAD(P)-bd_dom_sf"/>
</dbReference>
<evidence type="ECO:0000313" key="3">
    <source>
        <dbReference type="Proteomes" id="UP000034112"/>
    </source>
</evidence>
<comment type="caution">
    <text evidence="2">The sequence shown here is derived from an EMBL/GenBank/DDBJ whole genome shotgun (WGS) entry which is preliminary data.</text>
</comment>
<dbReference type="GO" id="GO:0016491">
    <property type="term" value="F:oxidoreductase activity"/>
    <property type="evidence" value="ECO:0007669"/>
    <property type="project" value="UniProtKB-KW"/>
</dbReference>
<dbReference type="PRINTS" id="PR00081">
    <property type="entry name" value="GDHRDH"/>
</dbReference>
<dbReference type="EMBL" id="JOKZ01000014">
    <property type="protein sequence ID" value="KKP07019.1"/>
    <property type="molecule type" value="Genomic_DNA"/>
</dbReference>
<dbReference type="SUPFAM" id="SSF51735">
    <property type="entry name" value="NAD(P)-binding Rossmann-fold domains"/>
    <property type="match status" value="1"/>
</dbReference>
<dbReference type="PANTHER" id="PTHR43157:SF31">
    <property type="entry name" value="PHOSPHATIDYLINOSITOL-GLYCAN BIOSYNTHESIS CLASS F PROTEIN"/>
    <property type="match status" value="1"/>
</dbReference>
<dbReference type="InterPro" id="IPR002347">
    <property type="entry name" value="SDR_fam"/>
</dbReference>
<sequence length="350" mass="38879">MGNTQEPELPIQLDLGPAIRQFFYSQFFITPRYPTDSFAGKTVIVTGSNVGLGLEAARHFYRLNAAKLILAVRTVSKGQAAKEDILRSVTARSDADAIEVWPLDQTSNRSTLEFCERVQKELPRLDAAVLNAGINTKEFRMVDGYEQVTQVNVLNTFLLALSLLPKLRDTKAGFPDTTPHLTIVSSEAHRLSKFDEINAANLYDQLNNELSYNQQPRYQVTKLLEILLVREIVARLKHNSNYTSHNITINLVNPGLCYSAINRSGVKPPLLVRLAYKMLARTTEVGGRCLVLAACAPDNSHGECQSDGKNQDVAPWIYTSLGQKAQKKAWEQTAVILEERKPGILKAAGL</sequence>